<keyword evidence="4" id="KW-1185">Reference proteome</keyword>
<proteinExistence type="predicted"/>
<sequence>DGILLRPGQTLIQGAQVFNMVYNTQLVGNTVENVEAAANTGAPAYIGLLPYQYGVSQTLGTAAIGVEIRDNVLQGRGGAYTPSYANNNQLGMEGYYNFFLAQYIGSISTIPITLGTIFQNNTARDCSNAYYLSSGIHNTLLCSTTLRNVGKLVDDRKLANSTQASVNTVSECTAPTSGPDKSRQRPVADPKTNAPIPRNGGATRVVPLTGFAYDGVLTGFTITALPLASQGTLYLGSVPAAQNAPLSVEQGAMLSFEPRNGYTGDAVFTYTSADNQGMVSLEANFVIPVTNPLPVELTQFTAKARNADAVLTWTTASELHNRYFAVERSFDASRFQRVGTVQGAGTTATGATYSFVDANVPGLVQGPVYYRLKQVDYDSTATYSAVRALTFARSAPITLSVYPNPTVNQLHVLLPTAGARLTVYSATGLVILDTRTDTTEGALDVEQLPVGSYLLMVQPDRGAQMHHQFIKEKS</sequence>
<evidence type="ECO:0000256" key="1">
    <source>
        <dbReference type="SAM" id="MobiDB-lite"/>
    </source>
</evidence>
<evidence type="ECO:0000313" key="4">
    <source>
        <dbReference type="Proteomes" id="UP000298284"/>
    </source>
</evidence>
<feature type="region of interest" description="Disordered" evidence="1">
    <location>
        <begin position="169"/>
        <end position="200"/>
    </location>
</feature>
<gene>
    <name evidence="3" type="ORF">EU557_00005</name>
</gene>
<dbReference type="Pfam" id="PF18962">
    <property type="entry name" value="Por_Secre_tail"/>
    <property type="match status" value="1"/>
</dbReference>
<reference evidence="3 4" key="1">
    <citation type="submission" date="2019-04" db="EMBL/GenBank/DDBJ databases">
        <authorList>
            <person name="Feng G."/>
            <person name="Zhang J."/>
            <person name="Zhu H."/>
        </authorList>
    </citation>
    <scope>NUCLEOTIDE SEQUENCE [LARGE SCALE GENOMIC DNA]</scope>
    <source>
        <strain evidence="3 4">JCM 19491</strain>
    </source>
</reference>
<dbReference type="InterPro" id="IPR026444">
    <property type="entry name" value="Secre_tail"/>
</dbReference>
<dbReference type="RefSeq" id="WP_135528379.1">
    <property type="nucleotide sequence ID" value="NZ_SRKZ01000001.1"/>
</dbReference>
<dbReference type="OrthoDB" id="8428774at2"/>
<organism evidence="3 4">
    <name type="scientific">Hymenobacter wooponensis</name>
    <dbReference type="NCBI Taxonomy" id="1525360"/>
    <lineage>
        <taxon>Bacteria</taxon>
        <taxon>Pseudomonadati</taxon>
        <taxon>Bacteroidota</taxon>
        <taxon>Cytophagia</taxon>
        <taxon>Cytophagales</taxon>
        <taxon>Hymenobacteraceae</taxon>
        <taxon>Hymenobacter</taxon>
    </lineage>
</organism>
<dbReference type="Proteomes" id="UP000298284">
    <property type="component" value="Unassembled WGS sequence"/>
</dbReference>
<dbReference type="AlphaFoldDB" id="A0A4Z0MRL2"/>
<evidence type="ECO:0000259" key="2">
    <source>
        <dbReference type="Pfam" id="PF18962"/>
    </source>
</evidence>
<evidence type="ECO:0000313" key="3">
    <source>
        <dbReference type="EMBL" id="TGD82214.1"/>
    </source>
</evidence>
<accession>A0A4Z0MRL2</accession>
<comment type="caution">
    <text evidence="3">The sequence shown here is derived from an EMBL/GenBank/DDBJ whole genome shotgun (WGS) entry which is preliminary data.</text>
</comment>
<name>A0A4Z0MRL2_9BACT</name>
<feature type="domain" description="Secretion system C-terminal sorting" evidence="2">
    <location>
        <begin position="401"/>
        <end position="465"/>
    </location>
</feature>
<feature type="non-terminal residue" evidence="3">
    <location>
        <position position="1"/>
    </location>
</feature>
<dbReference type="EMBL" id="SRKZ01000001">
    <property type="protein sequence ID" value="TGD82214.1"/>
    <property type="molecule type" value="Genomic_DNA"/>
</dbReference>
<protein>
    <submittedName>
        <fullName evidence="3">T9SS type A sorting domain-containing protein</fullName>
    </submittedName>
</protein>
<dbReference type="NCBIfam" id="TIGR04183">
    <property type="entry name" value="Por_Secre_tail"/>
    <property type="match status" value="1"/>
</dbReference>